<keyword evidence="5" id="KW-0460">Magnesium</keyword>
<feature type="domain" description="DAGKc" evidence="9">
    <location>
        <begin position="1"/>
        <end position="134"/>
    </location>
</feature>
<dbReference type="NCBIfam" id="TIGR00147">
    <property type="entry name" value="YegS/Rv2252/BmrU family lipid kinase"/>
    <property type="match status" value="1"/>
</dbReference>
<evidence type="ECO:0000313" key="10">
    <source>
        <dbReference type="EMBL" id="EHL09421.1"/>
    </source>
</evidence>
<reference evidence="10 11" key="1">
    <citation type="submission" date="2011-08" db="EMBL/GenBank/DDBJ databases">
        <title>The Genome Sequence of Oribacterium sp. ACB7.</title>
        <authorList>
            <consortium name="The Broad Institute Genome Sequencing Platform"/>
            <person name="Earl A."/>
            <person name="Ward D."/>
            <person name="Feldgarden M."/>
            <person name="Gevers D."/>
            <person name="Sizova M."/>
            <person name="Hazen A."/>
            <person name="Epstein S."/>
            <person name="Young S.K."/>
            <person name="Zeng Q."/>
            <person name="Gargeya S."/>
            <person name="Fitzgerald M."/>
            <person name="Haas B."/>
            <person name="Abouelleil A."/>
            <person name="Alvarado L."/>
            <person name="Arachchi H.M."/>
            <person name="Berlin A."/>
            <person name="Brown A."/>
            <person name="Chapman S.B."/>
            <person name="Chen Z."/>
            <person name="Dunbar C."/>
            <person name="Freedman E."/>
            <person name="Gearin G."/>
            <person name="Gellesch M."/>
            <person name="Goldberg J."/>
            <person name="Griggs A."/>
            <person name="Gujja S."/>
            <person name="Heiman D."/>
            <person name="Howarth C."/>
            <person name="Larson L."/>
            <person name="Lui A."/>
            <person name="MacDonald P.J.P."/>
            <person name="Montmayeur A."/>
            <person name="Murphy C."/>
            <person name="Neiman D."/>
            <person name="Pearson M."/>
            <person name="Priest M."/>
            <person name="Roberts A."/>
            <person name="Saif S."/>
            <person name="Shea T."/>
            <person name="Shenoy N."/>
            <person name="Sisk P."/>
            <person name="Stolte C."/>
            <person name="Sykes S."/>
            <person name="Wortman J."/>
            <person name="Nusbaum C."/>
            <person name="Birren B."/>
        </authorList>
    </citation>
    <scope>NUCLEOTIDE SEQUENCE [LARGE SCALE GENOMIC DNA]</scope>
    <source>
        <strain evidence="10 11">ACB7</strain>
    </source>
</reference>
<dbReference type="InterPro" id="IPR050187">
    <property type="entry name" value="Lipid_Phosphate_FormReg"/>
</dbReference>
<evidence type="ECO:0000256" key="4">
    <source>
        <dbReference type="ARBA" id="ARBA00022723"/>
    </source>
</evidence>
<dbReference type="AlphaFoldDB" id="G9WX88"/>
<keyword evidence="7" id="KW-0594">Phospholipid biosynthesis</keyword>
<protein>
    <recommendedName>
        <fullName evidence="9">DAGKc domain-containing protein</fullName>
    </recommendedName>
</protein>
<keyword evidence="4" id="KW-0479">Metal-binding</keyword>
<gene>
    <name evidence="10" type="ORF">HMPREF9624_01462</name>
</gene>
<keyword evidence="8" id="KW-1208">Phospholipid metabolism</keyword>
<evidence type="ECO:0000256" key="2">
    <source>
        <dbReference type="ARBA" id="ARBA00005983"/>
    </source>
</evidence>
<keyword evidence="6" id="KW-0443">Lipid metabolism</keyword>
<comment type="similarity">
    <text evidence="2">Belongs to the diacylglycerol/lipid kinase family.</text>
</comment>
<comment type="cofactor">
    <cofactor evidence="1">
        <name>Mg(2+)</name>
        <dbReference type="ChEBI" id="CHEBI:18420"/>
    </cofactor>
</comment>
<dbReference type="Proteomes" id="UP000003527">
    <property type="component" value="Unassembled WGS sequence"/>
</dbReference>
<keyword evidence="11" id="KW-1185">Reference proteome</keyword>
<evidence type="ECO:0000259" key="9">
    <source>
        <dbReference type="PROSITE" id="PS50146"/>
    </source>
</evidence>
<dbReference type="HOGENOM" id="CLU_045532_1_0_9"/>
<dbReference type="SMART" id="SM00046">
    <property type="entry name" value="DAGKc"/>
    <property type="match status" value="1"/>
</dbReference>
<comment type="caution">
    <text evidence="10">The sequence shown here is derived from an EMBL/GenBank/DDBJ whole genome shotgun (WGS) entry which is preliminary data.</text>
</comment>
<dbReference type="GO" id="GO:0008654">
    <property type="term" value="P:phospholipid biosynthetic process"/>
    <property type="evidence" value="ECO:0007669"/>
    <property type="project" value="UniProtKB-KW"/>
</dbReference>
<dbReference type="PANTHER" id="PTHR12358">
    <property type="entry name" value="SPHINGOSINE KINASE"/>
    <property type="match status" value="1"/>
</dbReference>
<keyword evidence="3" id="KW-0444">Lipid biosynthesis</keyword>
<evidence type="ECO:0000256" key="5">
    <source>
        <dbReference type="ARBA" id="ARBA00022842"/>
    </source>
</evidence>
<evidence type="ECO:0000256" key="1">
    <source>
        <dbReference type="ARBA" id="ARBA00001946"/>
    </source>
</evidence>
<dbReference type="GO" id="GO:0005524">
    <property type="term" value="F:ATP binding"/>
    <property type="evidence" value="ECO:0007669"/>
    <property type="project" value="InterPro"/>
</dbReference>
<dbReference type="GO" id="GO:0004143">
    <property type="term" value="F:ATP-dependent diacylglycerol kinase activity"/>
    <property type="evidence" value="ECO:0007669"/>
    <property type="project" value="TreeGrafter"/>
</dbReference>
<dbReference type="GO" id="GO:0005886">
    <property type="term" value="C:plasma membrane"/>
    <property type="evidence" value="ECO:0007669"/>
    <property type="project" value="TreeGrafter"/>
</dbReference>
<dbReference type="GO" id="GO:0046872">
    <property type="term" value="F:metal ion binding"/>
    <property type="evidence" value="ECO:0007669"/>
    <property type="project" value="UniProtKB-KW"/>
</dbReference>
<name>G9WX88_9FIRM</name>
<proteinExistence type="inferred from homology"/>
<accession>G9WX88</accession>
<evidence type="ECO:0000256" key="8">
    <source>
        <dbReference type="ARBA" id="ARBA00023264"/>
    </source>
</evidence>
<dbReference type="InterPro" id="IPR005218">
    <property type="entry name" value="Diacylglycerol/lipid_kinase"/>
</dbReference>
<evidence type="ECO:0000256" key="6">
    <source>
        <dbReference type="ARBA" id="ARBA00023098"/>
    </source>
</evidence>
<dbReference type="InterPro" id="IPR001206">
    <property type="entry name" value="Diacylglycerol_kinase_cat_dom"/>
</dbReference>
<dbReference type="SUPFAM" id="SSF111331">
    <property type="entry name" value="NAD kinase/diacylglycerol kinase-like"/>
    <property type="match status" value="1"/>
</dbReference>
<dbReference type="Gene3D" id="2.60.200.40">
    <property type="match status" value="1"/>
</dbReference>
<dbReference type="PANTHER" id="PTHR12358:SF106">
    <property type="entry name" value="LIPID KINASE YEGS"/>
    <property type="match status" value="1"/>
</dbReference>
<evidence type="ECO:0000256" key="3">
    <source>
        <dbReference type="ARBA" id="ARBA00022516"/>
    </source>
</evidence>
<dbReference type="InterPro" id="IPR016064">
    <property type="entry name" value="NAD/diacylglycerol_kinase_sf"/>
</dbReference>
<organism evidence="10 11">
    <name type="scientific">Oribacterium asaccharolyticum ACB7</name>
    <dbReference type="NCBI Taxonomy" id="796944"/>
    <lineage>
        <taxon>Bacteria</taxon>
        <taxon>Bacillati</taxon>
        <taxon>Bacillota</taxon>
        <taxon>Clostridia</taxon>
        <taxon>Lachnospirales</taxon>
        <taxon>Lachnospiraceae</taxon>
        <taxon>Oribacterium</taxon>
    </lineage>
</organism>
<dbReference type="InterPro" id="IPR017438">
    <property type="entry name" value="ATP-NAD_kinase_N"/>
</dbReference>
<evidence type="ECO:0000256" key="7">
    <source>
        <dbReference type="ARBA" id="ARBA00023209"/>
    </source>
</evidence>
<dbReference type="Gene3D" id="3.40.50.10330">
    <property type="entry name" value="Probable inorganic polyphosphate/atp-NAD kinase, domain 1"/>
    <property type="match status" value="1"/>
</dbReference>
<dbReference type="PATRIC" id="fig|796944.3.peg.2217"/>
<evidence type="ECO:0000313" key="11">
    <source>
        <dbReference type="Proteomes" id="UP000003527"/>
    </source>
</evidence>
<dbReference type="RefSeq" id="WP_009537227.1">
    <property type="nucleotide sequence ID" value="NZ_JH414505.1"/>
</dbReference>
<dbReference type="EMBL" id="AFZD01000021">
    <property type="protein sequence ID" value="EHL09421.1"/>
    <property type="molecule type" value="Genomic_DNA"/>
</dbReference>
<sequence length="313" mass="34684">MGKNVLLLVNSKSGQEKGKTFLYNIVEEFAKKNCVVTVFPILPKSKKLNTEAIVEKYKDRFDLIVCVGGDGTLHYLVNSLLHEELSVPVGYIPTGSTNDFANSLGIPKDLKENIEGIVRGEPFYCDIGKLNGQYFNYIAAFGAFTKVSYGTDQGLKNNLGHMAYLLESIRTMPESLSKSYSLKISSEESTFSGEYIFGAIFNSRSVGGFTGFPGGTIEERLAVDLQDGEFEALLIHKPKNIADYGEILSTIVGGDIPENNPLVQFFKVKSMEIQAEEELEWTLDGEFGGAYREMHVEILERAIKVMLPKKDKG</sequence>
<dbReference type="PROSITE" id="PS50146">
    <property type="entry name" value="DAGK"/>
    <property type="match status" value="1"/>
</dbReference>
<dbReference type="Pfam" id="PF00781">
    <property type="entry name" value="DAGK_cat"/>
    <property type="match status" value="1"/>
</dbReference>